<comment type="caution">
    <text evidence="1">The sequence shown here is derived from an EMBL/GenBank/DDBJ whole genome shotgun (WGS) entry which is preliminary data.</text>
</comment>
<dbReference type="HOGENOM" id="CLU_015931_2_0_10"/>
<dbReference type="SUPFAM" id="SSF49464">
    <property type="entry name" value="Carboxypeptidase regulatory domain-like"/>
    <property type="match status" value="1"/>
</dbReference>
<organism evidence="1 2">
    <name type="scientific">Phocaeicola coprocola DSM 17136</name>
    <dbReference type="NCBI Taxonomy" id="470145"/>
    <lineage>
        <taxon>Bacteria</taxon>
        <taxon>Pseudomonadati</taxon>
        <taxon>Bacteroidota</taxon>
        <taxon>Bacteroidia</taxon>
        <taxon>Bacteroidales</taxon>
        <taxon>Bacteroidaceae</taxon>
        <taxon>Phocaeicola</taxon>
    </lineage>
</organism>
<evidence type="ECO:0000313" key="1">
    <source>
        <dbReference type="EMBL" id="EDU98648.1"/>
    </source>
</evidence>
<dbReference type="STRING" id="470145.BACCOP_04285"/>
<proteinExistence type="predicted"/>
<dbReference type="EMBL" id="ABIY02000133">
    <property type="protein sequence ID" value="EDU98648.1"/>
    <property type="molecule type" value="Genomic_DNA"/>
</dbReference>
<gene>
    <name evidence="1" type="ORF">BACCOP_04285</name>
</gene>
<reference evidence="1 2" key="1">
    <citation type="submission" date="2008-04" db="EMBL/GenBank/DDBJ databases">
        <title>Draft genome sequence of Bacteroides coprocola (DSM 17136).</title>
        <authorList>
            <person name="Sudarsanam P."/>
            <person name="Ley R."/>
            <person name="Guruge J."/>
            <person name="Turnbaugh P.J."/>
            <person name="Mahowald M."/>
            <person name="Liep D."/>
            <person name="Gordon J."/>
        </authorList>
    </citation>
    <scope>NUCLEOTIDE SEQUENCE [LARGE SCALE GENOMIC DNA]</scope>
    <source>
        <strain evidence="1 2">DSM 17136</strain>
    </source>
</reference>
<dbReference type="AlphaFoldDB" id="B3JQQ1"/>
<sequence>MNIEKSVLKFFMVKRLLLIMTFCIWAVGLCAQIHGVVIDSDTGDPIPYLNVYYDGKGVGTITDIDGKYSIDYHPGWTKLTFSMVGYATQVITVSSKTTELNISMKSDLVLDEVIVKPKREKYSRKNNPAVELMKKVVASKEKTNLEQNDYYHYNKYQKITFAMNNITTDSLRESWLFKKYPFFRDQVETCDVTGKNILPLSVDETVSEKIFRKNPRSEKTIIQGINSTGVNELFSTGDMLTTVLKDVFQDIDIYEDRFRFLQYPFDSPVSDAGIRFYKFYIMDTVYVERDKCFHLSFVPNNSQDFGFTGHLYILADSTYRVKECQLNLPKKTDINFVDNMIIDQKFGELPTGEWALLEDDMLCELSYLKKVLGSYLVRRTTRYFDFTFDPLPDKLFKKKGDEIKDVNAMMRDDKYWSQYRQEDLTQSENRMSSFVDDLTKIKGFKYIMFVLKAFIENFVETSTPDSKVDIGPINTMITSNYIDGLRLRASAQTTANLNPHLFLKGYYAYGFKDQKSKYMGEVEYSFDKKEYLPREFPKHSLTFTYQYDNMLPSDKFINTDKDNVFTSLKVCTVDQYNYERKATIKYEREREFGFKTTAMIRYANYEPCGELFYRTMAGESSLQTFIAEQQLSGQKWVHSPFNTHDITVAEASVAFRYAPGETFVNTKQRRLPINLDAPVFTLQHTLALKGVLGGDYTYNVTEASVYKRFWFSSWGNVDARLKGGIQWNKVPFPLLIMPAANLSYIIQDETFNLINNMEFLNDRYASLDVSWNMQGKLFNRIPLLKKLKWREFIGVKCLWGTLTDKNNPFLEQNRNDDILMKFPGHYDYNGEYRYSSNVMDPKKPYVEITAGIHNIFKLLHVEYVRRLNYNNLPTANKWGIRFMIRTVF</sequence>
<evidence type="ECO:0008006" key="3">
    <source>
        <dbReference type="Google" id="ProtNLM"/>
    </source>
</evidence>
<dbReference type="InterPro" id="IPR043741">
    <property type="entry name" value="DUF5686"/>
</dbReference>
<dbReference type="Pfam" id="PF13715">
    <property type="entry name" value="CarbopepD_reg_2"/>
    <property type="match status" value="1"/>
</dbReference>
<dbReference type="Pfam" id="PF18939">
    <property type="entry name" value="DUF5686"/>
    <property type="match status" value="1"/>
</dbReference>
<dbReference type="InterPro" id="IPR008969">
    <property type="entry name" value="CarboxyPept-like_regulatory"/>
</dbReference>
<dbReference type="Gene3D" id="2.60.40.1120">
    <property type="entry name" value="Carboxypeptidase-like, regulatory domain"/>
    <property type="match status" value="1"/>
</dbReference>
<dbReference type="eggNOG" id="COG4775">
    <property type="taxonomic scope" value="Bacteria"/>
</dbReference>
<reference evidence="1 2" key="2">
    <citation type="submission" date="2008-04" db="EMBL/GenBank/DDBJ databases">
        <authorList>
            <person name="Fulton L."/>
            <person name="Clifton S."/>
            <person name="Fulton B."/>
            <person name="Xu J."/>
            <person name="Minx P."/>
            <person name="Pepin K.H."/>
            <person name="Johnson M."/>
            <person name="Thiruvilangam P."/>
            <person name="Bhonagiri V."/>
            <person name="Nash W.E."/>
            <person name="Mardis E.R."/>
            <person name="Wilson R.K."/>
        </authorList>
    </citation>
    <scope>NUCLEOTIDE SEQUENCE [LARGE SCALE GENOMIC DNA]</scope>
    <source>
        <strain evidence="1 2">DSM 17136</strain>
    </source>
</reference>
<dbReference type="Proteomes" id="UP000003146">
    <property type="component" value="Unassembled WGS sequence"/>
</dbReference>
<protein>
    <recommendedName>
        <fullName evidence="3">Carboxypeptidase-like regulatory domain-containing protein</fullName>
    </recommendedName>
</protein>
<accession>B3JQQ1</accession>
<evidence type="ECO:0000313" key="2">
    <source>
        <dbReference type="Proteomes" id="UP000003146"/>
    </source>
</evidence>
<name>B3JQQ1_9BACT</name>